<keyword evidence="2" id="KW-1185">Reference proteome</keyword>
<evidence type="ECO:0000313" key="1">
    <source>
        <dbReference type="EMBL" id="PKI67847.1"/>
    </source>
</evidence>
<gene>
    <name evidence="1" type="ORF">CRG98_011746</name>
</gene>
<accession>A0A2I0KH43</accession>
<sequence>MGWTGRIGLNWAEGTGLRYGFNWAELGWTRTGPRSGSNWVELGLLLDWADLGQEKRDGLGGRLSRRGIEEIRSHGVMSQVRARGDSGLRCLSRGSSREPWARGVELWGRAPGN</sequence>
<name>A0A2I0KH43_PUNGR</name>
<dbReference type="AlphaFoldDB" id="A0A2I0KH43"/>
<evidence type="ECO:0000313" key="2">
    <source>
        <dbReference type="Proteomes" id="UP000233551"/>
    </source>
</evidence>
<reference evidence="1 2" key="1">
    <citation type="submission" date="2017-11" db="EMBL/GenBank/DDBJ databases">
        <title>De-novo sequencing of pomegranate (Punica granatum L.) genome.</title>
        <authorList>
            <person name="Akparov Z."/>
            <person name="Amiraslanov A."/>
            <person name="Hajiyeva S."/>
            <person name="Abbasov M."/>
            <person name="Kaur K."/>
            <person name="Hamwieh A."/>
            <person name="Solovyev V."/>
            <person name="Salamov A."/>
            <person name="Braich B."/>
            <person name="Kosarev P."/>
            <person name="Mahmoud A."/>
            <person name="Hajiyev E."/>
            <person name="Babayeva S."/>
            <person name="Izzatullayeva V."/>
            <person name="Mammadov A."/>
            <person name="Mammadov A."/>
            <person name="Sharifova S."/>
            <person name="Ojaghi J."/>
            <person name="Eynullazada K."/>
            <person name="Bayramov B."/>
            <person name="Abdulazimova A."/>
            <person name="Shahmuradov I."/>
        </authorList>
    </citation>
    <scope>NUCLEOTIDE SEQUENCE [LARGE SCALE GENOMIC DNA]</scope>
    <source>
        <strain evidence="2">cv. AG2017</strain>
        <tissue evidence="1">Leaf</tissue>
    </source>
</reference>
<protein>
    <submittedName>
        <fullName evidence="1">Uncharacterized protein</fullName>
    </submittedName>
</protein>
<comment type="caution">
    <text evidence="1">The sequence shown here is derived from an EMBL/GenBank/DDBJ whole genome shotgun (WGS) entry which is preliminary data.</text>
</comment>
<dbReference type="EMBL" id="PGOL01000580">
    <property type="protein sequence ID" value="PKI67847.1"/>
    <property type="molecule type" value="Genomic_DNA"/>
</dbReference>
<proteinExistence type="predicted"/>
<dbReference type="Proteomes" id="UP000233551">
    <property type="component" value="Unassembled WGS sequence"/>
</dbReference>
<organism evidence="1 2">
    <name type="scientific">Punica granatum</name>
    <name type="common">Pomegranate</name>
    <dbReference type="NCBI Taxonomy" id="22663"/>
    <lineage>
        <taxon>Eukaryota</taxon>
        <taxon>Viridiplantae</taxon>
        <taxon>Streptophyta</taxon>
        <taxon>Embryophyta</taxon>
        <taxon>Tracheophyta</taxon>
        <taxon>Spermatophyta</taxon>
        <taxon>Magnoliopsida</taxon>
        <taxon>eudicotyledons</taxon>
        <taxon>Gunneridae</taxon>
        <taxon>Pentapetalae</taxon>
        <taxon>rosids</taxon>
        <taxon>malvids</taxon>
        <taxon>Myrtales</taxon>
        <taxon>Lythraceae</taxon>
        <taxon>Punica</taxon>
    </lineage>
</organism>